<name>A0A2D2AZM3_9CAUL</name>
<dbReference type="InterPro" id="IPR027268">
    <property type="entry name" value="Peptidase_M4/M1_CTD_sf"/>
</dbReference>
<organism evidence="2 3">
    <name type="scientific">Caulobacter mirabilis</name>
    <dbReference type="NCBI Taxonomy" id="69666"/>
    <lineage>
        <taxon>Bacteria</taxon>
        <taxon>Pseudomonadati</taxon>
        <taxon>Pseudomonadota</taxon>
        <taxon>Alphaproteobacteria</taxon>
        <taxon>Caulobacterales</taxon>
        <taxon>Caulobacteraceae</taxon>
        <taxon>Caulobacter</taxon>
    </lineage>
</organism>
<sequence length="569" mass="62323">MVLRLLFACLLFVCGVSTAPVQASSRPERVPVEYELAPVLRDGRLEALKVALSFRGDLDGETLVLLPTGGVADGERAPYLEAIAIDGGEAAADAPGAVTVRHAAGAPITVSYRVISGYDRVPDGQPFRPLLQSDWFAGHGDAVLARPAGRAATPVVLRWTALPPEWIGVSNVGQGATVSAVEDAFLLGGKGWRLAKARRADAGLDLYYREAGWRMSPALATDLMLSVFAADFAYWGDRPQRMFVPVLQLSGGDFGGRGLAGGFLVVAGADADLRDFRRIFAHEHVHAWISRQLGGFPETEDNLSAWFNEGFTEAVAARALLRARLWTLEDFAADLNESLLRYGLSPVAEAPNRVIQERRGSDFDVGKLPYDRGRLLAILWDRRLRAASKGRIGLDAVLRTQRSMARANEVAGRRIPANELFPLAVLKAGGEDLRSDIVAHVEAGRRIELPADLFARCGRIVWTEQPVFERGFDLEATFRNGRRIVGLVPDGPAARAGLKDGDRIRISEIPSRDSQTPLTYRVVEPDSSQRVVTYRPEGRARVRFQRFELRSDMDPEDREGCRRLLSGLA</sequence>
<dbReference type="RefSeq" id="WP_099622695.1">
    <property type="nucleotide sequence ID" value="NZ_CP024201.1"/>
</dbReference>
<accession>A0A2D2AZM3</accession>
<dbReference type="InterPro" id="IPR036034">
    <property type="entry name" value="PDZ_sf"/>
</dbReference>
<dbReference type="AlphaFoldDB" id="A0A2D2AZM3"/>
<feature type="chain" id="PRO_5013897879" description="Peptidase M61 catalytic domain-containing protein" evidence="1">
    <location>
        <begin position="24"/>
        <end position="569"/>
    </location>
</feature>
<proteinExistence type="predicted"/>
<protein>
    <recommendedName>
        <fullName evidence="4">Peptidase M61 catalytic domain-containing protein</fullName>
    </recommendedName>
</protein>
<evidence type="ECO:0008006" key="4">
    <source>
        <dbReference type="Google" id="ProtNLM"/>
    </source>
</evidence>
<evidence type="ECO:0000256" key="1">
    <source>
        <dbReference type="SAM" id="SignalP"/>
    </source>
</evidence>
<keyword evidence="3" id="KW-1185">Reference proteome</keyword>
<evidence type="ECO:0000313" key="2">
    <source>
        <dbReference type="EMBL" id="ATQ43444.1"/>
    </source>
</evidence>
<dbReference type="EMBL" id="CP024201">
    <property type="protein sequence ID" value="ATQ43444.1"/>
    <property type="molecule type" value="Genomic_DNA"/>
</dbReference>
<dbReference type="OrthoDB" id="7521939at2"/>
<reference evidence="2 3" key="1">
    <citation type="submission" date="2017-10" db="EMBL/GenBank/DDBJ databases">
        <title>Genome sequence of Caulobacter mirabilis FWC38.</title>
        <authorList>
            <person name="Fiebig A."/>
            <person name="Crosson S."/>
        </authorList>
    </citation>
    <scope>NUCLEOTIDE SEQUENCE [LARGE SCALE GENOMIC DNA]</scope>
    <source>
        <strain evidence="2 3">FWC 38</strain>
    </source>
</reference>
<gene>
    <name evidence="2" type="ORF">CSW64_14005</name>
</gene>
<evidence type="ECO:0000313" key="3">
    <source>
        <dbReference type="Proteomes" id="UP000228945"/>
    </source>
</evidence>
<keyword evidence="1" id="KW-0732">Signal</keyword>
<dbReference type="Proteomes" id="UP000228945">
    <property type="component" value="Chromosome"/>
</dbReference>
<feature type="signal peptide" evidence="1">
    <location>
        <begin position="1"/>
        <end position="23"/>
    </location>
</feature>
<dbReference type="SUPFAM" id="SSF50156">
    <property type="entry name" value="PDZ domain-like"/>
    <property type="match status" value="1"/>
</dbReference>
<dbReference type="KEGG" id="cmb:CSW64_14005"/>
<dbReference type="Gene3D" id="1.10.390.10">
    <property type="entry name" value="Neutral Protease Domain 2"/>
    <property type="match status" value="1"/>
</dbReference>